<keyword evidence="2" id="KW-1185">Reference proteome</keyword>
<evidence type="ECO:0000313" key="1">
    <source>
        <dbReference type="EMBL" id="KLV05082.1"/>
    </source>
</evidence>
<dbReference type="AlphaFoldDB" id="A0A0J1JS42"/>
<evidence type="ECO:0000313" key="2">
    <source>
        <dbReference type="Proteomes" id="UP000036097"/>
    </source>
</evidence>
<protein>
    <submittedName>
        <fullName evidence="1">Uncharacterized protein</fullName>
    </submittedName>
</protein>
<dbReference type="Proteomes" id="UP000036097">
    <property type="component" value="Unassembled WGS sequence"/>
</dbReference>
<proteinExistence type="predicted"/>
<organism evidence="1 2">
    <name type="scientific">Photobacterium aquae</name>
    <dbReference type="NCBI Taxonomy" id="1195763"/>
    <lineage>
        <taxon>Bacteria</taxon>
        <taxon>Pseudomonadati</taxon>
        <taxon>Pseudomonadota</taxon>
        <taxon>Gammaproteobacteria</taxon>
        <taxon>Vibrionales</taxon>
        <taxon>Vibrionaceae</taxon>
        <taxon>Photobacterium</taxon>
    </lineage>
</organism>
<accession>A0A0J1JS42</accession>
<sequence>MIFNEGERLLRYWGYIEREEYIILFEKEFPVCVCPGADEFFSVSEQDIIRQIIEDKVPFGDIEITYDALYAICDEHEVVSSKGMIWLLPAICRYILHRKPHHGYFVELIPLYIELGYSDYCFNLSLLTTNQKELLYNFLEYCAETYGIKVSIAQDKMTMM</sequence>
<dbReference type="PATRIC" id="fig|1195763.3.peg.2713"/>
<comment type="caution">
    <text evidence="1">The sequence shown here is derived from an EMBL/GenBank/DDBJ whole genome shotgun (WGS) entry which is preliminary data.</text>
</comment>
<gene>
    <name evidence="1" type="ORF">ABT56_12830</name>
</gene>
<dbReference type="EMBL" id="LDOT01000016">
    <property type="protein sequence ID" value="KLV05082.1"/>
    <property type="molecule type" value="Genomic_DNA"/>
</dbReference>
<dbReference type="RefSeq" id="WP_047879285.1">
    <property type="nucleotide sequence ID" value="NZ_LDOT01000016.1"/>
</dbReference>
<reference evidence="1 2" key="1">
    <citation type="submission" date="2015-05" db="EMBL/GenBank/DDBJ databases">
        <title>Photobacterium galathea sp. nov.</title>
        <authorList>
            <person name="Machado H."/>
            <person name="Gram L."/>
        </authorList>
    </citation>
    <scope>NUCLEOTIDE SEQUENCE [LARGE SCALE GENOMIC DNA]</scope>
    <source>
        <strain evidence="1 2">CGMCC 1.12159</strain>
    </source>
</reference>
<name>A0A0J1JS42_9GAMM</name>